<comment type="similarity">
    <text evidence="3">Belongs to the GRAS family.</text>
</comment>
<dbReference type="InterPro" id="IPR005202">
    <property type="entry name" value="TF_GRAS"/>
</dbReference>
<dbReference type="Pfam" id="PF03514">
    <property type="entry name" value="GRAS"/>
    <property type="match status" value="1"/>
</dbReference>
<comment type="caution">
    <text evidence="3">Lacks conserved residue(s) required for the propagation of feature annotation.</text>
</comment>
<reference evidence="4" key="1">
    <citation type="journal article" date="2013" name="Nat. Commun.">
        <title>Whole-genome sequencing of Oryza brachyantha reveals mechanisms underlying Oryza genome evolution.</title>
        <authorList>
            <person name="Chen J."/>
            <person name="Huang Q."/>
            <person name="Gao D."/>
            <person name="Wang J."/>
            <person name="Lang Y."/>
            <person name="Liu T."/>
            <person name="Li B."/>
            <person name="Bai Z."/>
            <person name="Luis Goicoechea J."/>
            <person name="Liang C."/>
            <person name="Chen C."/>
            <person name="Zhang W."/>
            <person name="Sun S."/>
            <person name="Liao Y."/>
            <person name="Zhang X."/>
            <person name="Yang L."/>
            <person name="Song C."/>
            <person name="Wang M."/>
            <person name="Shi J."/>
            <person name="Liu G."/>
            <person name="Liu J."/>
            <person name="Zhou H."/>
            <person name="Zhou W."/>
            <person name="Yu Q."/>
            <person name="An N."/>
            <person name="Chen Y."/>
            <person name="Cai Q."/>
            <person name="Wang B."/>
            <person name="Liu B."/>
            <person name="Min J."/>
            <person name="Huang Y."/>
            <person name="Wu H."/>
            <person name="Li Z."/>
            <person name="Zhang Y."/>
            <person name="Yin Y."/>
            <person name="Song W."/>
            <person name="Jiang J."/>
            <person name="Jackson S.A."/>
            <person name="Wing R.A."/>
            <person name="Wang J."/>
            <person name="Chen M."/>
        </authorList>
    </citation>
    <scope>NUCLEOTIDE SEQUENCE [LARGE SCALE GENOMIC DNA]</scope>
    <source>
        <strain evidence="4">cv. IRGC 101232</strain>
    </source>
</reference>
<reference evidence="4" key="2">
    <citation type="submission" date="2013-04" db="UniProtKB">
        <authorList>
            <consortium name="EnsemblPlants"/>
        </authorList>
    </citation>
    <scope>IDENTIFICATION</scope>
</reference>
<dbReference type="eggNOG" id="ENOG502QSQ6">
    <property type="taxonomic scope" value="Eukaryota"/>
</dbReference>
<dbReference type="EnsemblPlants" id="OB11G28110.1">
    <property type="protein sequence ID" value="OB11G28110.1"/>
    <property type="gene ID" value="OB11G28110"/>
</dbReference>
<dbReference type="Proteomes" id="UP000006038">
    <property type="component" value="Chromosome 11"/>
</dbReference>
<dbReference type="KEGG" id="obr:102707078"/>
<feature type="short sequence motif" description="VHIID" evidence="3">
    <location>
        <begin position="276"/>
        <end position="280"/>
    </location>
</feature>
<dbReference type="STRING" id="4533.J3NAH5"/>
<evidence type="ECO:0000313" key="5">
    <source>
        <dbReference type="Proteomes" id="UP000006038"/>
    </source>
</evidence>
<feature type="region of interest" description="SAW" evidence="3">
    <location>
        <begin position="466"/>
        <end position="541"/>
    </location>
</feature>
<keyword evidence="5" id="KW-1185">Reference proteome</keyword>
<dbReference type="PROSITE" id="PS50985">
    <property type="entry name" value="GRAS"/>
    <property type="match status" value="1"/>
</dbReference>
<feature type="region of interest" description="VHIID" evidence="3">
    <location>
        <begin position="245"/>
        <end position="310"/>
    </location>
</feature>
<organism evidence="4">
    <name type="scientific">Oryza brachyantha</name>
    <name type="common">malo sina</name>
    <dbReference type="NCBI Taxonomy" id="4533"/>
    <lineage>
        <taxon>Eukaryota</taxon>
        <taxon>Viridiplantae</taxon>
        <taxon>Streptophyta</taxon>
        <taxon>Embryophyta</taxon>
        <taxon>Tracheophyta</taxon>
        <taxon>Spermatophyta</taxon>
        <taxon>Magnoliopsida</taxon>
        <taxon>Liliopsida</taxon>
        <taxon>Poales</taxon>
        <taxon>Poaceae</taxon>
        <taxon>BOP clade</taxon>
        <taxon>Oryzoideae</taxon>
        <taxon>Oryzeae</taxon>
        <taxon>Oryzinae</taxon>
        <taxon>Oryza</taxon>
    </lineage>
</organism>
<dbReference type="GeneID" id="102707078"/>
<evidence type="ECO:0000313" key="4">
    <source>
        <dbReference type="EnsemblPlants" id="OB11G28110.1"/>
    </source>
</evidence>
<dbReference type="Gramene" id="OB11G28110.1">
    <property type="protein sequence ID" value="OB11G28110.1"/>
    <property type="gene ID" value="OB11G28110"/>
</dbReference>
<keyword evidence="2" id="KW-0804">Transcription</keyword>
<keyword evidence="1" id="KW-0805">Transcription regulation</keyword>
<protein>
    <submittedName>
        <fullName evidence="4">Uncharacterized protein</fullName>
    </submittedName>
</protein>
<dbReference type="OrthoDB" id="47276at2759"/>
<evidence type="ECO:0000256" key="2">
    <source>
        <dbReference type="ARBA" id="ARBA00023163"/>
    </source>
</evidence>
<dbReference type="HOGENOM" id="CLU_011924_2_0_1"/>
<dbReference type="OMA" id="CSKEMEG"/>
<evidence type="ECO:0000256" key="1">
    <source>
        <dbReference type="ARBA" id="ARBA00023015"/>
    </source>
</evidence>
<accession>J3NAH5</accession>
<dbReference type="PANTHER" id="PTHR31636">
    <property type="entry name" value="OSJNBA0084A10.13 PROTEIN-RELATED"/>
    <property type="match status" value="1"/>
</dbReference>
<sequence>MAPHSPSHSEEQRHLLQLRRILMEEEEDHAYGDHPALLHVQQPFAQILSSSSTSTSTSLLPEDNNGVVSANLLVNTDDYNPDMFRAAFFKGMDDAGKFLPTPPKEKAARGHGVEDELDVCRAPTKVAGGEADTNEMLDQMMLHGFAIPMEEKASMNKCNKNKEAEAVDLHTLLLHCAKAVVDERRSAAELLEQIRQHASPTGDAVQRLGHCFAKGLEARLSGTGIHAYRSLAATRTSTADFLKAYQLFMSTCCFRKVAFTFANKAIFNAAAGRSRLHIVDYGLHHGFQWPELLQWLGEREGGPPVVRITHIDLPQSGFRPAKHMEEMGTRLSRCAHQFGVPFEFRLIVAPQWQSVCVDDINMEPDEVLTVNDLFNFRTLMDESVVIDSKSPRDIVLSNIAKMRPDVFVHGTVNGSHGITFLSRFREALFYHSAMFDMLDATMPRESQLRLVLEQDILGWVALNAIACEGEDRVERGETYKQWQVRNQRAGLRQLPLNRETLVMVTNMVKKHYHKDFVIEEDQQWLLQGWKGRILFAHSTWVAK</sequence>
<proteinExistence type="inferred from homology"/>
<dbReference type="AlphaFoldDB" id="J3NAH5"/>
<evidence type="ECO:0000256" key="3">
    <source>
        <dbReference type="PROSITE-ProRule" id="PRU01191"/>
    </source>
</evidence>
<gene>
    <name evidence="4" type="primary">LOC102707078</name>
</gene>
<feature type="region of interest" description="Leucine repeat II (LRII)" evidence="3">
    <location>
        <begin position="326"/>
        <end position="358"/>
    </location>
</feature>
<name>J3NAH5_ORYBR</name>